<dbReference type="PROSITE" id="PS51257">
    <property type="entry name" value="PROKAR_LIPOPROTEIN"/>
    <property type="match status" value="1"/>
</dbReference>
<sequence>MIKHFLLLTFALLSCCAPIHPRKQQAWTQQLESEIAELGAYNWILVTESAYPAPGRPEAHTVTSPYKLPQTLDYVLQTIESSGHIRPRIYLTLEFDELSDSYAPGIENHRVQLTKSLNERATQSLSARSLESTLRCSKNGNRILVVKSQTALPYTSIYIELESGYWDGESETALRNKER</sequence>
<accession>A0A2S7U5Z8</accession>
<dbReference type="OrthoDB" id="196375at2"/>
<keyword evidence="2" id="KW-1185">Reference proteome</keyword>
<protein>
    <recommendedName>
        <fullName evidence="3">D-ribose pyranase</fullName>
    </recommendedName>
</protein>
<comment type="caution">
    <text evidence="1">The sequence shown here is derived from an EMBL/GenBank/DDBJ whole genome shotgun (WGS) entry which is preliminary data.</text>
</comment>
<dbReference type="RefSeq" id="WP_105044120.1">
    <property type="nucleotide sequence ID" value="NZ_MQWA01000001.1"/>
</dbReference>
<dbReference type="Proteomes" id="UP000239907">
    <property type="component" value="Unassembled WGS sequence"/>
</dbReference>
<organism evidence="1 2">
    <name type="scientific">Rubritalea profundi</name>
    <dbReference type="NCBI Taxonomy" id="1658618"/>
    <lineage>
        <taxon>Bacteria</taxon>
        <taxon>Pseudomonadati</taxon>
        <taxon>Verrucomicrobiota</taxon>
        <taxon>Verrucomicrobiia</taxon>
        <taxon>Verrucomicrobiales</taxon>
        <taxon>Rubritaleaceae</taxon>
        <taxon>Rubritalea</taxon>
    </lineage>
</organism>
<gene>
    <name evidence="1" type="ORF">BSZ32_14685</name>
</gene>
<proteinExistence type="predicted"/>
<evidence type="ECO:0000313" key="1">
    <source>
        <dbReference type="EMBL" id="PQJ29613.1"/>
    </source>
</evidence>
<evidence type="ECO:0008006" key="3">
    <source>
        <dbReference type="Google" id="ProtNLM"/>
    </source>
</evidence>
<name>A0A2S7U5Z8_9BACT</name>
<evidence type="ECO:0000313" key="2">
    <source>
        <dbReference type="Proteomes" id="UP000239907"/>
    </source>
</evidence>
<dbReference type="EMBL" id="MQWA01000001">
    <property type="protein sequence ID" value="PQJ29613.1"/>
    <property type="molecule type" value="Genomic_DNA"/>
</dbReference>
<dbReference type="AlphaFoldDB" id="A0A2S7U5Z8"/>
<reference evidence="1 2" key="1">
    <citation type="submission" date="2016-12" db="EMBL/GenBank/DDBJ databases">
        <title>Study of bacterial adaptation to deep sea.</title>
        <authorList>
            <person name="Song J."/>
            <person name="Yoshizawa S."/>
            <person name="Kogure K."/>
        </authorList>
    </citation>
    <scope>NUCLEOTIDE SEQUENCE [LARGE SCALE GENOMIC DNA]</scope>
    <source>
        <strain evidence="1 2">SAORIC-165</strain>
    </source>
</reference>